<dbReference type="OrthoDB" id="7554380at2"/>
<evidence type="ECO:0000259" key="1">
    <source>
        <dbReference type="Pfam" id="PF13490"/>
    </source>
</evidence>
<dbReference type="RefSeq" id="WP_023495437.1">
    <property type="nucleotide sequence ID" value="NZ_AYLO01000094.1"/>
</dbReference>
<reference evidence="2 3" key="1">
    <citation type="journal article" date="2013" name="Genome Announc.">
        <title>Draft Genome Sequence of the Methanotrophic Gammaproteobacterium Methyloglobulus morosus DSM 22980 Strain KoM1.</title>
        <authorList>
            <person name="Poehlein A."/>
            <person name="Deutzmann J.S."/>
            <person name="Daniel R."/>
            <person name="Simeonova D.D."/>
        </authorList>
    </citation>
    <scope>NUCLEOTIDE SEQUENCE [LARGE SCALE GENOMIC DNA]</scope>
    <source>
        <strain evidence="2 3">KoM1</strain>
    </source>
</reference>
<sequence length="230" mass="25509">MTENKLNEKIGTAPCEMAGLIPWYVNGTLSAAEQSDLEQHIAVCALCQREALRCQSLVEELPTPQDTWKPTPAHFAAILANVDQMEEEALKREINHTKAAPGFLRRMGTWYSQTPRPVRWTLAFETFAFALLALFLVLPHSPIQNANGNYETLSDVGSPAATKGASIRLVFSEDMTTQELFDLLKQAKAQIRQGPSEVGSYTVEVESAEKARSLTLLRANPKVRLVQLVE</sequence>
<dbReference type="EMBL" id="AYLO01000094">
    <property type="protein sequence ID" value="ESS71511.1"/>
    <property type="molecule type" value="Genomic_DNA"/>
</dbReference>
<keyword evidence="3" id="KW-1185">Reference proteome</keyword>
<dbReference type="AlphaFoldDB" id="V5DVX4"/>
<name>V5DVX4_9GAMM</name>
<dbReference type="STRING" id="1116472.MGMO_98c00150"/>
<proteinExistence type="predicted"/>
<evidence type="ECO:0000313" key="3">
    <source>
        <dbReference type="Proteomes" id="UP000017842"/>
    </source>
</evidence>
<keyword evidence="2" id="KW-0862">Zinc</keyword>
<dbReference type="Proteomes" id="UP000017842">
    <property type="component" value="Unassembled WGS sequence"/>
</dbReference>
<comment type="caution">
    <text evidence="2">The sequence shown here is derived from an EMBL/GenBank/DDBJ whole genome shotgun (WGS) entry which is preliminary data.</text>
</comment>
<dbReference type="InterPro" id="IPR027383">
    <property type="entry name" value="Znf_put"/>
</dbReference>
<accession>V5DVX4</accession>
<protein>
    <submittedName>
        <fullName evidence="2">Putative zinc-finger</fullName>
    </submittedName>
</protein>
<feature type="domain" description="Putative zinc-finger" evidence="1">
    <location>
        <begin position="20"/>
        <end position="48"/>
    </location>
</feature>
<keyword evidence="2" id="KW-0479">Metal-binding</keyword>
<dbReference type="GO" id="GO:0008270">
    <property type="term" value="F:zinc ion binding"/>
    <property type="evidence" value="ECO:0007669"/>
    <property type="project" value="UniProtKB-KW"/>
</dbReference>
<organism evidence="2 3">
    <name type="scientific">Methyloglobulus morosus KoM1</name>
    <dbReference type="NCBI Taxonomy" id="1116472"/>
    <lineage>
        <taxon>Bacteria</taxon>
        <taxon>Pseudomonadati</taxon>
        <taxon>Pseudomonadota</taxon>
        <taxon>Gammaproteobacteria</taxon>
        <taxon>Methylococcales</taxon>
        <taxon>Methylococcaceae</taxon>
        <taxon>Methyloglobulus</taxon>
    </lineage>
</organism>
<keyword evidence="2" id="KW-0863">Zinc-finger</keyword>
<dbReference type="eggNOG" id="ENOG5033JQ4">
    <property type="taxonomic scope" value="Bacteria"/>
</dbReference>
<gene>
    <name evidence="2" type="ORF">MGMO_98c00150</name>
</gene>
<dbReference type="InterPro" id="IPR041916">
    <property type="entry name" value="Anti_sigma_zinc_sf"/>
</dbReference>
<evidence type="ECO:0000313" key="2">
    <source>
        <dbReference type="EMBL" id="ESS71511.1"/>
    </source>
</evidence>
<dbReference type="Pfam" id="PF13490">
    <property type="entry name" value="zf-HC2"/>
    <property type="match status" value="1"/>
</dbReference>
<dbReference type="Gene3D" id="1.10.10.1320">
    <property type="entry name" value="Anti-sigma factor, zinc-finger domain"/>
    <property type="match status" value="1"/>
</dbReference>